<dbReference type="GO" id="GO:0008270">
    <property type="term" value="F:zinc ion binding"/>
    <property type="evidence" value="ECO:0007669"/>
    <property type="project" value="UniProtKB-KW"/>
</dbReference>
<evidence type="ECO:0000313" key="8">
    <source>
        <dbReference type="Proteomes" id="UP000192247"/>
    </source>
</evidence>
<keyword evidence="1 4" id="KW-0479">Metal-binding</keyword>
<name>A0A1V9X675_9ACAR</name>
<feature type="compositionally biased region" description="Basic residues" evidence="5">
    <location>
        <begin position="360"/>
        <end position="371"/>
    </location>
</feature>
<evidence type="ECO:0000313" key="7">
    <source>
        <dbReference type="EMBL" id="OQR69080.1"/>
    </source>
</evidence>
<feature type="compositionally biased region" description="Acidic residues" evidence="5">
    <location>
        <begin position="140"/>
        <end position="153"/>
    </location>
</feature>
<feature type="compositionally biased region" description="Acidic residues" evidence="5">
    <location>
        <begin position="108"/>
        <end position="122"/>
    </location>
</feature>
<evidence type="ECO:0000259" key="6">
    <source>
        <dbReference type="PROSITE" id="PS50103"/>
    </source>
</evidence>
<proteinExistence type="predicted"/>
<feature type="compositionally biased region" description="Basic and acidic residues" evidence="5">
    <location>
        <begin position="154"/>
        <end position="169"/>
    </location>
</feature>
<dbReference type="PROSITE" id="PS50103">
    <property type="entry name" value="ZF_C3H1"/>
    <property type="match status" value="1"/>
</dbReference>
<feature type="compositionally biased region" description="Low complexity" evidence="5">
    <location>
        <begin position="372"/>
        <end position="396"/>
    </location>
</feature>
<dbReference type="InParanoid" id="A0A1V9X675"/>
<dbReference type="Gene3D" id="4.10.1000.10">
    <property type="entry name" value="Zinc finger, CCCH-type"/>
    <property type="match status" value="1"/>
</dbReference>
<dbReference type="GO" id="GO:0003723">
    <property type="term" value="F:RNA binding"/>
    <property type="evidence" value="ECO:0007669"/>
    <property type="project" value="TreeGrafter"/>
</dbReference>
<dbReference type="InterPro" id="IPR041367">
    <property type="entry name" value="Znf-CCCH_4"/>
</dbReference>
<evidence type="ECO:0000256" key="2">
    <source>
        <dbReference type="ARBA" id="ARBA00022771"/>
    </source>
</evidence>
<feature type="region of interest" description="Disordered" evidence="5">
    <location>
        <begin position="261"/>
        <end position="579"/>
    </location>
</feature>
<dbReference type="PANTHER" id="PTHR46582:SF1">
    <property type="entry name" value="ZINC FINGER CCCH DOMAIN-CONTAINING PROTEIN 18"/>
    <property type="match status" value="1"/>
</dbReference>
<accession>A0A1V9X675</accession>
<dbReference type="SMART" id="SM00356">
    <property type="entry name" value="ZnF_C3H1"/>
    <property type="match status" value="1"/>
</dbReference>
<dbReference type="InterPro" id="IPR052647">
    <property type="entry name" value="Zinc_finger_CCCH-type"/>
</dbReference>
<comment type="caution">
    <text evidence="7">The sequence shown here is derived from an EMBL/GenBank/DDBJ whole genome shotgun (WGS) entry which is preliminary data.</text>
</comment>
<evidence type="ECO:0000256" key="1">
    <source>
        <dbReference type="ARBA" id="ARBA00022723"/>
    </source>
</evidence>
<dbReference type="OrthoDB" id="6517072at2759"/>
<feature type="compositionally biased region" description="Low complexity" evidence="5">
    <location>
        <begin position="468"/>
        <end position="478"/>
    </location>
</feature>
<sequence>MSSPDSNAPAGDSNSNLDSAADEKTKDSVISQGSQNSQNSSKISDNPMEPHDGVLDFEEDGPEPPDVKDEDGDSQSGSGSPSRSGSGSSTGGPPAADDAANDEVSRDEADETELLEEGENSAEGEKLVKEEKKKKKRDSDLEDGEVTDSEDEEGERHTSPSKADKDKPAICRFFSRGQCTWGNQCRFIHLGMQAGGLVGPMTGPLGLPYGGPPPHPPHGPPPRMFGGPGGPFPPGPHFPSLPMAPVESAWERGLRNAKEMLKEANRRREEDPAFEDRKLHQGLQASPVREISPPRASPSPSPPLRSKMYGTYERHRELPRSLSPVNIDRLRQERYAAAERERVRAGPGDVWRDPWMRSKSPIRGRQRRRSRSWSSRSSSSTSGSSYSSSRSSSYSRSRSRDRRRNYGGRGGPSVGRGPRGGGGGGGGRQRYPSERTGRLMASPSPTRYRRSGISTGGTGGGRGRRRSSSSSSSSSRSPSPRRRRYSRSKTPEGIPRRPRQVSPLGRPIGTQIKMNLLDKSKKLPVKRPFSASPSRSPSRSPKKLRASPSPPPKPIEKENKDKKKDKDKDKKSDAAKRDELMRQLKAVEDAIAKKKAKT</sequence>
<keyword evidence="2 4" id="KW-0863">Zinc-finger</keyword>
<feature type="compositionally biased region" description="Basic and acidic residues" evidence="5">
    <location>
        <begin position="261"/>
        <end position="279"/>
    </location>
</feature>
<feature type="compositionally biased region" description="Pro residues" evidence="5">
    <location>
        <begin position="230"/>
        <end position="239"/>
    </location>
</feature>
<dbReference type="PANTHER" id="PTHR46582">
    <property type="entry name" value="ZINC FINGER CCCH DOMAIN-CONTAINING PROTEIN 18"/>
    <property type="match status" value="1"/>
</dbReference>
<keyword evidence="3 4" id="KW-0862">Zinc</keyword>
<keyword evidence="8" id="KW-1185">Reference proteome</keyword>
<reference evidence="7 8" key="1">
    <citation type="journal article" date="2017" name="Gigascience">
        <title>Draft genome of the honey bee ectoparasitic mite, Tropilaelaps mercedesae, is shaped by the parasitic life history.</title>
        <authorList>
            <person name="Dong X."/>
            <person name="Armstrong S.D."/>
            <person name="Xia D."/>
            <person name="Makepeace B.L."/>
            <person name="Darby A.C."/>
            <person name="Kadowaki T."/>
        </authorList>
    </citation>
    <scope>NUCLEOTIDE SEQUENCE [LARGE SCALE GENOMIC DNA]</scope>
    <source>
        <strain evidence="7">Wuxi-XJTLU</strain>
    </source>
</reference>
<gene>
    <name evidence="7" type="ORF">BIW11_01909</name>
</gene>
<dbReference type="EMBL" id="MNPL01022145">
    <property type="protein sequence ID" value="OQR69080.1"/>
    <property type="molecule type" value="Genomic_DNA"/>
</dbReference>
<feature type="region of interest" description="Disordered" evidence="5">
    <location>
        <begin position="1"/>
        <end position="169"/>
    </location>
</feature>
<dbReference type="STRING" id="418985.A0A1V9X675"/>
<dbReference type="AlphaFoldDB" id="A0A1V9X675"/>
<dbReference type="Pfam" id="PF18044">
    <property type="entry name" value="zf-CCCH_4"/>
    <property type="match status" value="1"/>
</dbReference>
<feature type="compositionally biased region" description="Polar residues" evidence="5">
    <location>
        <begin position="1"/>
        <end position="18"/>
    </location>
</feature>
<evidence type="ECO:0000256" key="4">
    <source>
        <dbReference type="PROSITE-ProRule" id="PRU00723"/>
    </source>
</evidence>
<feature type="domain" description="C3H1-type" evidence="6">
    <location>
        <begin position="165"/>
        <end position="192"/>
    </location>
</feature>
<feature type="compositionally biased region" description="Low complexity" evidence="5">
    <location>
        <begin position="74"/>
        <end position="98"/>
    </location>
</feature>
<feature type="compositionally biased region" description="Low complexity" evidence="5">
    <location>
        <begin position="28"/>
        <end position="46"/>
    </location>
</feature>
<evidence type="ECO:0000256" key="5">
    <source>
        <dbReference type="SAM" id="MobiDB-lite"/>
    </source>
</evidence>
<dbReference type="InterPro" id="IPR000571">
    <property type="entry name" value="Znf_CCCH"/>
</dbReference>
<evidence type="ECO:0000256" key="3">
    <source>
        <dbReference type="ARBA" id="ARBA00022833"/>
    </source>
</evidence>
<dbReference type="SUPFAM" id="SSF90229">
    <property type="entry name" value="CCCH zinc finger"/>
    <property type="match status" value="1"/>
</dbReference>
<dbReference type="GO" id="GO:0071011">
    <property type="term" value="C:precatalytic spliceosome"/>
    <property type="evidence" value="ECO:0007669"/>
    <property type="project" value="TreeGrafter"/>
</dbReference>
<feature type="compositionally biased region" description="Basic and acidic residues" evidence="5">
    <location>
        <begin position="554"/>
        <end position="579"/>
    </location>
</feature>
<feature type="region of interest" description="Disordered" evidence="5">
    <location>
        <begin position="210"/>
        <end position="239"/>
    </location>
</feature>
<feature type="compositionally biased region" description="Acidic residues" evidence="5">
    <location>
        <begin position="55"/>
        <end position="73"/>
    </location>
</feature>
<feature type="compositionally biased region" description="Pro residues" evidence="5">
    <location>
        <begin position="210"/>
        <end position="223"/>
    </location>
</feature>
<feature type="zinc finger region" description="C3H1-type" evidence="4">
    <location>
        <begin position="165"/>
        <end position="192"/>
    </location>
</feature>
<feature type="compositionally biased region" description="Low complexity" evidence="5">
    <location>
        <begin position="526"/>
        <end position="539"/>
    </location>
</feature>
<organism evidence="7 8">
    <name type="scientific">Tropilaelaps mercedesae</name>
    <dbReference type="NCBI Taxonomy" id="418985"/>
    <lineage>
        <taxon>Eukaryota</taxon>
        <taxon>Metazoa</taxon>
        <taxon>Ecdysozoa</taxon>
        <taxon>Arthropoda</taxon>
        <taxon>Chelicerata</taxon>
        <taxon>Arachnida</taxon>
        <taxon>Acari</taxon>
        <taxon>Parasitiformes</taxon>
        <taxon>Mesostigmata</taxon>
        <taxon>Gamasina</taxon>
        <taxon>Dermanyssoidea</taxon>
        <taxon>Laelapidae</taxon>
        <taxon>Tropilaelaps</taxon>
    </lineage>
</organism>
<feature type="compositionally biased region" description="Gly residues" evidence="5">
    <location>
        <begin position="407"/>
        <end position="428"/>
    </location>
</feature>
<feature type="compositionally biased region" description="Basic residues" evidence="5">
    <location>
        <begin position="397"/>
        <end position="406"/>
    </location>
</feature>
<feature type="compositionally biased region" description="Basic and acidic residues" evidence="5">
    <location>
        <begin position="328"/>
        <end position="356"/>
    </location>
</feature>
<protein>
    <recommendedName>
        <fullName evidence="6">C3H1-type domain-containing protein</fullName>
    </recommendedName>
</protein>
<dbReference type="InterPro" id="IPR036855">
    <property type="entry name" value="Znf_CCCH_sf"/>
</dbReference>
<dbReference type="Proteomes" id="UP000192247">
    <property type="component" value="Unassembled WGS sequence"/>
</dbReference>